<evidence type="ECO:0008006" key="6">
    <source>
        <dbReference type="Google" id="ProtNLM"/>
    </source>
</evidence>
<feature type="domain" description="Alcohol dehydrogenase-like C-terminal" evidence="2">
    <location>
        <begin position="170"/>
        <end position="289"/>
    </location>
</feature>
<evidence type="ECO:0000259" key="2">
    <source>
        <dbReference type="Pfam" id="PF00107"/>
    </source>
</evidence>
<dbReference type="SUPFAM" id="SSF50129">
    <property type="entry name" value="GroES-like"/>
    <property type="match status" value="1"/>
</dbReference>
<keyword evidence="5" id="KW-1185">Reference proteome</keyword>
<keyword evidence="1" id="KW-0560">Oxidoreductase</keyword>
<dbReference type="Proteomes" id="UP000236199">
    <property type="component" value="Unassembled WGS sequence"/>
</dbReference>
<dbReference type="InterPro" id="IPR013154">
    <property type="entry name" value="ADH-like_N"/>
</dbReference>
<dbReference type="SUPFAM" id="SSF51735">
    <property type="entry name" value="NAD(P)-binding Rossmann-fold domains"/>
    <property type="match status" value="1"/>
</dbReference>
<dbReference type="Gene3D" id="3.90.180.10">
    <property type="entry name" value="Medium-chain alcohol dehydrogenases, catalytic domain"/>
    <property type="match status" value="1"/>
</dbReference>
<evidence type="ECO:0000313" key="5">
    <source>
        <dbReference type="Proteomes" id="UP000236199"/>
    </source>
</evidence>
<dbReference type="InterPro" id="IPR036291">
    <property type="entry name" value="NAD(P)-bd_dom_sf"/>
</dbReference>
<gene>
    <name evidence="4" type="ORF">X928_08505</name>
</gene>
<dbReference type="OrthoDB" id="9769198at2"/>
<dbReference type="Pfam" id="PF00107">
    <property type="entry name" value="ADH_zinc_N"/>
    <property type="match status" value="1"/>
</dbReference>
<evidence type="ECO:0000256" key="1">
    <source>
        <dbReference type="ARBA" id="ARBA00023002"/>
    </source>
</evidence>
<dbReference type="Pfam" id="PF08240">
    <property type="entry name" value="ADH_N"/>
    <property type="match status" value="1"/>
</dbReference>
<comment type="caution">
    <text evidence="4">The sequence shown here is derived from an EMBL/GenBank/DDBJ whole genome shotgun (WGS) entry which is preliminary data.</text>
</comment>
<dbReference type="GO" id="GO:0016491">
    <property type="term" value="F:oxidoreductase activity"/>
    <property type="evidence" value="ECO:0007669"/>
    <property type="project" value="UniProtKB-KW"/>
</dbReference>
<dbReference type="PANTHER" id="PTHR43401">
    <property type="entry name" value="L-THREONINE 3-DEHYDROGENASE"/>
    <property type="match status" value="1"/>
</dbReference>
<accession>A0A2K1P880</accession>
<reference evidence="4 5" key="1">
    <citation type="submission" date="2013-12" db="EMBL/GenBank/DDBJ databases">
        <title>Comparative genomics of Petrotoga isolates.</title>
        <authorList>
            <person name="Nesbo C.L."/>
            <person name="Charchuk R."/>
            <person name="Chow K."/>
        </authorList>
    </citation>
    <scope>NUCLEOTIDE SEQUENCE [LARGE SCALE GENOMIC DNA]</scope>
    <source>
        <strain evidence="4 5">DSM 10691</strain>
    </source>
</reference>
<dbReference type="InterPro" id="IPR011032">
    <property type="entry name" value="GroES-like_sf"/>
</dbReference>
<dbReference type="EMBL" id="AZRM01000045">
    <property type="protein sequence ID" value="PNR99004.1"/>
    <property type="molecule type" value="Genomic_DNA"/>
</dbReference>
<name>A0A2K1P880_9BACT</name>
<protein>
    <recommendedName>
        <fullName evidence="6">Alcohol dehydrogenase</fullName>
    </recommendedName>
</protein>
<dbReference type="InterPro" id="IPR013149">
    <property type="entry name" value="ADH-like_C"/>
</dbReference>
<evidence type="ECO:0000259" key="3">
    <source>
        <dbReference type="Pfam" id="PF08240"/>
    </source>
</evidence>
<sequence length="329" mass="36586">MLKRGVILEPNKIVIKEYSLDRDPKNDESLLKILYCGICGSDVHVFKGKHPFVEFPVSTGHEVIVIIEKSDIFKKGQYVAIRPSIWDNECYYCKHGMPHICENLKVRGFQEEGLLAEKVIIPNEAIFPINPKNDEVEAFTLTEPLSTAVHAAKLSCLAGKRVAVVGLGTIGILTAAVAKVYGAKEVIGFDVNSWKVQKAKEFNFVSDALSPQETNAYKDFDVVFEAVGIQSSIDTAFNLVRKHGTIIVIGVFAGPGTVPLHLIQDREFIIRGALMYTDDDFSESINLISQKRINTQLLISKIFDGIDQVPDAFHYASNEKNSFKTLIKL</sequence>
<dbReference type="PANTHER" id="PTHR43401:SF2">
    <property type="entry name" value="L-THREONINE 3-DEHYDROGENASE"/>
    <property type="match status" value="1"/>
</dbReference>
<dbReference type="RefSeq" id="WP_103079289.1">
    <property type="nucleotide sequence ID" value="NZ_AZRM01000045.1"/>
</dbReference>
<proteinExistence type="predicted"/>
<dbReference type="Gene3D" id="3.40.50.720">
    <property type="entry name" value="NAD(P)-binding Rossmann-like Domain"/>
    <property type="match status" value="1"/>
</dbReference>
<organism evidence="4 5">
    <name type="scientific">Petrotoga miotherma DSM 10691</name>
    <dbReference type="NCBI Taxonomy" id="1434326"/>
    <lineage>
        <taxon>Bacteria</taxon>
        <taxon>Thermotogati</taxon>
        <taxon>Thermotogota</taxon>
        <taxon>Thermotogae</taxon>
        <taxon>Petrotogales</taxon>
        <taxon>Petrotogaceae</taxon>
        <taxon>Petrotoga</taxon>
    </lineage>
</organism>
<dbReference type="AlphaFoldDB" id="A0A2K1P880"/>
<evidence type="ECO:0000313" key="4">
    <source>
        <dbReference type="EMBL" id="PNR99004.1"/>
    </source>
</evidence>
<feature type="domain" description="Alcohol dehydrogenase-like N-terminal" evidence="3">
    <location>
        <begin position="26"/>
        <end position="130"/>
    </location>
</feature>
<dbReference type="InterPro" id="IPR050129">
    <property type="entry name" value="Zn_alcohol_dh"/>
</dbReference>